<evidence type="ECO:0000313" key="2">
    <source>
        <dbReference type="EMBL" id="MCQ0971012.1"/>
    </source>
</evidence>
<evidence type="ECO:0000259" key="1">
    <source>
        <dbReference type="Pfam" id="PF06634"/>
    </source>
</evidence>
<name>A0ABT1MRT4_9RHOB</name>
<comment type="caution">
    <text evidence="2">The sequence shown here is derived from an EMBL/GenBank/DDBJ whole genome shotgun (WGS) entry which is preliminary data.</text>
</comment>
<accession>A0ABT1MRT4</accession>
<dbReference type="SUPFAM" id="SSF53335">
    <property type="entry name" value="S-adenosyl-L-methionine-dependent methyltransferases"/>
    <property type="match status" value="1"/>
</dbReference>
<dbReference type="EMBL" id="JAKZEU010000004">
    <property type="protein sequence ID" value="MCQ0971012.1"/>
    <property type="molecule type" value="Genomic_DNA"/>
</dbReference>
<dbReference type="Proteomes" id="UP001203945">
    <property type="component" value="Unassembled WGS sequence"/>
</dbReference>
<dbReference type="RefSeq" id="WP_255330035.1">
    <property type="nucleotide sequence ID" value="NZ_JAKZEU010000004.1"/>
</dbReference>
<feature type="domain" description="DUF1156" evidence="1">
    <location>
        <begin position="13"/>
        <end position="66"/>
    </location>
</feature>
<sequence>MTVAYKKKLIEVAIPLEAINAASAREKSIRHGHPSTLHLWWARRPLAACRAVLFAQLVDDPSGYTDKLLDDPKIRKRAGAELVVRLKVWRDRKADAQGNVPDTPEPTLEDCAADIERKRLFEIIEELVIWENSTNEEVLERARAEIRRSCGGVLPPVYDPFSGGGSIPLEAQRLGLPAYGSDLNPVAVMIGKAMIEIPPKFKDKAPIHPGVRERQFYRNAEGLAEDVKYYGERLREKALEHVGHLYPQVDLPKEYGGGKATVIAWIWARTVPSPDPAFSSVQVPIASSFLLSAKAGKEAWVEPIVDKVSKSVSFAMHLGGSKSDREIAQRGTKLGVGANFSCLLSGAAITADYVRSCAKSGQMGQQLMAIVAEGPKGRAYVAPTSFQEDLAKGAKSDWKPDLRFEPNALGFRVGNYGMETFGDLFTERQACGLNAFVEALQEIKEMLAEDAKRSGIPLIDERRLHEGGSGTSAYGDAILTYLAFSVGQLANHGSTICGWNSTNSQMRSTFSRQALSMTWDFAECNFFSGSSGSFESLFSRMVKGFETLAVGTGSGSILQMDAQSAKFFDRVISTDPPYYDNIGYADLSDFFYAWMRKCLRDVHPDTMSLLMTPKKEELVATPVRHGGRQSADDFFLDGMTRTVSSMAQTSSDLAPATIYYAFKQSEVEQEGISSTGWATFLNAVVTAGYSVVGTWPIRTEKPGRMRAVGSNALANSVVLVCRKRGAAAEAVTRAEFIRALKRELPPAIAELQAANIAPADMPQSAIGPGMGVFSRYKAVLESDDSPMSVKTALQLINRELDEYLGGIQGEFDADTRFAITWFEQNGIGKGDYGVADNLARARGISVESVKHAGIVESAAGKVRILTRDELDDDWEPNSDSHLTVWECLQHLVRHHEKDGISHDTAGLLKKIEAKVEAVKDLAYCLYDISANKRKDAKEATAYNALIADWTELTRQAATIHDTSGDRQIRLDI</sequence>
<reference evidence="2 3" key="1">
    <citation type="submission" date="2022-03" db="EMBL/GenBank/DDBJ databases">
        <authorList>
            <person name="He Y."/>
        </authorList>
    </citation>
    <scope>NUCLEOTIDE SEQUENCE [LARGE SCALE GENOMIC DNA]</scope>
    <source>
        <strain evidence="2 3">TK19116</strain>
    </source>
</reference>
<keyword evidence="3" id="KW-1185">Reference proteome</keyword>
<organism evidence="2 3">
    <name type="scientific">Paracoccus albicereus</name>
    <dbReference type="NCBI Taxonomy" id="2922394"/>
    <lineage>
        <taxon>Bacteria</taxon>
        <taxon>Pseudomonadati</taxon>
        <taxon>Pseudomonadota</taxon>
        <taxon>Alphaproteobacteria</taxon>
        <taxon>Rhodobacterales</taxon>
        <taxon>Paracoccaceae</taxon>
        <taxon>Paracoccus</taxon>
    </lineage>
</organism>
<gene>
    <name evidence="2" type="ORF">MLD63_11310</name>
</gene>
<protein>
    <submittedName>
        <fullName evidence="2">DUF1156 domain-containing protein</fullName>
    </submittedName>
</protein>
<evidence type="ECO:0000313" key="3">
    <source>
        <dbReference type="Proteomes" id="UP001203945"/>
    </source>
</evidence>
<proteinExistence type="predicted"/>
<dbReference type="Pfam" id="PF06634">
    <property type="entry name" value="DUF1156"/>
    <property type="match status" value="1"/>
</dbReference>
<dbReference type="InterPro" id="IPR009537">
    <property type="entry name" value="DUF1156"/>
</dbReference>
<dbReference type="InterPro" id="IPR029063">
    <property type="entry name" value="SAM-dependent_MTases_sf"/>
</dbReference>